<keyword evidence="3" id="KW-1185">Reference proteome</keyword>
<reference evidence="2 3" key="1">
    <citation type="submission" date="2016-07" db="EMBL/GenBank/DDBJ databases">
        <authorList>
            <person name="Townsley L."/>
            <person name="Shank E.A."/>
        </authorList>
    </citation>
    <scope>NUCLEOTIDE SEQUENCE [LARGE SCALE GENOMIC DNA]</scope>
    <source>
        <strain evidence="2 3">CH01</strain>
    </source>
</reference>
<dbReference type="EMBL" id="MDKC01000001">
    <property type="protein sequence ID" value="ODG94052.1"/>
    <property type="molecule type" value="Genomic_DNA"/>
</dbReference>
<proteinExistence type="predicted"/>
<evidence type="ECO:0000313" key="3">
    <source>
        <dbReference type="Proteomes" id="UP000094580"/>
    </source>
</evidence>
<keyword evidence="1" id="KW-0812">Transmembrane</keyword>
<name>A0ABX2ZWK1_9BACI</name>
<accession>A0ABX2ZWK1</accession>
<feature type="transmembrane region" description="Helical" evidence="1">
    <location>
        <begin position="95"/>
        <end position="116"/>
    </location>
</feature>
<evidence type="ECO:0000256" key="1">
    <source>
        <dbReference type="SAM" id="Phobius"/>
    </source>
</evidence>
<feature type="transmembrane region" description="Helical" evidence="1">
    <location>
        <begin position="159"/>
        <end position="178"/>
    </location>
</feature>
<comment type="caution">
    <text evidence="2">The sequence shown here is derived from an EMBL/GenBank/DDBJ whole genome shotgun (WGS) entry which is preliminary data.</text>
</comment>
<organism evidence="2 3">
    <name type="scientific">Gottfriedia luciferensis</name>
    <dbReference type="NCBI Taxonomy" id="178774"/>
    <lineage>
        <taxon>Bacteria</taxon>
        <taxon>Bacillati</taxon>
        <taxon>Bacillota</taxon>
        <taxon>Bacilli</taxon>
        <taxon>Bacillales</taxon>
        <taxon>Bacillaceae</taxon>
        <taxon>Gottfriedia</taxon>
    </lineage>
</organism>
<sequence length="261" mass="30684">MTFQMWSPFHFLFMASPFLFVTLFYFLFRRFNNQTLRLIGMGFSLIGIALLVGRNIEIYHKVNQVSPEEIPLQICHFANFILLFAFLYESELLFSIAFCFNLPAALVSIIFANGLSNYQSLLTWQGMAYLWGHMLIVGIVLWAYFNHMVVINLKILRKTMSLIILMYILSIFINNLFMKWMEPFTSNYFYTMAPEKGTPLAYFYNLGKETTTFGLHYNLMYLLILLLVGLFVVFLFYLVYLFLNLFKNSAVKKLNEQNPMN</sequence>
<evidence type="ECO:0008006" key="4">
    <source>
        <dbReference type="Google" id="ProtNLM"/>
    </source>
</evidence>
<feature type="transmembrane region" description="Helical" evidence="1">
    <location>
        <begin position="6"/>
        <end position="26"/>
    </location>
</feature>
<keyword evidence="1" id="KW-0472">Membrane</keyword>
<dbReference type="RefSeq" id="WP_069032228.1">
    <property type="nucleotide sequence ID" value="NZ_MDKC01000001.1"/>
</dbReference>
<keyword evidence="1" id="KW-1133">Transmembrane helix</keyword>
<feature type="transmembrane region" description="Helical" evidence="1">
    <location>
        <begin position="38"/>
        <end position="58"/>
    </location>
</feature>
<feature type="transmembrane region" description="Helical" evidence="1">
    <location>
        <begin position="219"/>
        <end position="243"/>
    </location>
</feature>
<feature type="transmembrane region" description="Helical" evidence="1">
    <location>
        <begin position="70"/>
        <end position="88"/>
    </location>
</feature>
<feature type="transmembrane region" description="Helical" evidence="1">
    <location>
        <begin position="128"/>
        <end position="147"/>
    </location>
</feature>
<protein>
    <recommendedName>
        <fullName evidence="4">NADH dehydrogenase subunit 6</fullName>
    </recommendedName>
</protein>
<dbReference type="Proteomes" id="UP000094580">
    <property type="component" value="Unassembled WGS sequence"/>
</dbReference>
<evidence type="ECO:0000313" key="2">
    <source>
        <dbReference type="EMBL" id="ODG94052.1"/>
    </source>
</evidence>
<dbReference type="Pfam" id="PF14808">
    <property type="entry name" value="TMEM164"/>
    <property type="match status" value="1"/>
</dbReference>
<gene>
    <name evidence="2" type="ORF">BED47_02470</name>
</gene>